<name>A0A2P2N1Y5_RHIMU</name>
<sequence length="20" mass="2154">MEAACRHSHRCGTCTSIPPP</sequence>
<proteinExistence type="predicted"/>
<dbReference type="AlphaFoldDB" id="A0A2P2N1Y5"/>
<protein>
    <submittedName>
        <fullName evidence="1">Uncharacterized protein</fullName>
    </submittedName>
</protein>
<accession>A0A2P2N1Y5</accession>
<reference evidence="1" key="1">
    <citation type="submission" date="2018-02" db="EMBL/GenBank/DDBJ databases">
        <title>Rhizophora mucronata_Transcriptome.</title>
        <authorList>
            <person name="Meera S.P."/>
            <person name="Sreeshan A."/>
            <person name="Augustine A."/>
        </authorList>
    </citation>
    <scope>NUCLEOTIDE SEQUENCE</scope>
    <source>
        <tissue evidence="1">Leaf</tissue>
    </source>
</reference>
<evidence type="ECO:0000313" key="1">
    <source>
        <dbReference type="EMBL" id="MBX36502.1"/>
    </source>
</evidence>
<dbReference type="EMBL" id="GGEC01056018">
    <property type="protein sequence ID" value="MBX36502.1"/>
    <property type="molecule type" value="Transcribed_RNA"/>
</dbReference>
<organism evidence="1">
    <name type="scientific">Rhizophora mucronata</name>
    <name type="common">Asiatic mangrove</name>
    <dbReference type="NCBI Taxonomy" id="61149"/>
    <lineage>
        <taxon>Eukaryota</taxon>
        <taxon>Viridiplantae</taxon>
        <taxon>Streptophyta</taxon>
        <taxon>Embryophyta</taxon>
        <taxon>Tracheophyta</taxon>
        <taxon>Spermatophyta</taxon>
        <taxon>Magnoliopsida</taxon>
        <taxon>eudicotyledons</taxon>
        <taxon>Gunneridae</taxon>
        <taxon>Pentapetalae</taxon>
        <taxon>rosids</taxon>
        <taxon>fabids</taxon>
        <taxon>Malpighiales</taxon>
        <taxon>Rhizophoraceae</taxon>
        <taxon>Rhizophora</taxon>
    </lineage>
</organism>